<evidence type="ECO:0000259" key="16">
    <source>
        <dbReference type="SMART" id="SM00387"/>
    </source>
</evidence>
<keyword evidence="8" id="KW-0547">Nucleotide-binding</keyword>
<dbReference type="OrthoDB" id="9813151at2"/>
<evidence type="ECO:0000256" key="12">
    <source>
        <dbReference type="ARBA" id="ARBA00023012"/>
    </source>
</evidence>
<evidence type="ECO:0000256" key="11">
    <source>
        <dbReference type="ARBA" id="ARBA00022989"/>
    </source>
</evidence>
<protein>
    <recommendedName>
        <fullName evidence="3">histidine kinase</fullName>
        <ecNumber evidence="3">2.7.13.3</ecNumber>
    </recommendedName>
</protein>
<feature type="domain" description="Histidine kinase/HSP90-like ATPase" evidence="16">
    <location>
        <begin position="357"/>
        <end position="469"/>
    </location>
</feature>
<dbReference type="InterPro" id="IPR003661">
    <property type="entry name" value="HisK_dim/P_dom"/>
</dbReference>
<keyword evidence="13 14" id="KW-0472">Membrane</keyword>
<dbReference type="CDD" id="cd00075">
    <property type="entry name" value="HATPase"/>
    <property type="match status" value="1"/>
</dbReference>
<dbReference type="PRINTS" id="PR00344">
    <property type="entry name" value="BCTRLSENSOR"/>
</dbReference>
<dbReference type="Pfam" id="PF00672">
    <property type="entry name" value="HAMP"/>
    <property type="match status" value="1"/>
</dbReference>
<evidence type="ECO:0000259" key="15">
    <source>
        <dbReference type="SMART" id="SM00304"/>
    </source>
</evidence>
<evidence type="ECO:0000256" key="4">
    <source>
        <dbReference type="ARBA" id="ARBA00022475"/>
    </source>
</evidence>
<keyword evidence="19" id="KW-1185">Reference proteome</keyword>
<dbReference type="PANTHER" id="PTHR45528:SF1">
    <property type="entry name" value="SENSOR HISTIDINE KINASE CPXA"/>
    <property type="match status" value="1"/>
</dbReference>
<dbReference type="SMART" id="SM00387">
    <property type="entry name" value="HATPase_c"/>
    <property type="match status" value="1"/>
</dbReference>
<dbReference type="Gene3D" id="6.10.340.10">
    <property type="match status" value="1"/>
</dbReference>
<dbReference type="AlphaFoldDB" id="A0A4R3MF84"/>
<dbReference type="InterPro" id="IPR036890">
    <property type="entry name" value="HATPase_C_sf"/>
</dbReference>
<dbReference type="GO" id="GO:0005886">
    <property type="term" value="C:plasma membrane"/>
    <property type="evidence" value="ECO:0007669"/>
    <property type="project" value="UniProtKB-SubCell"/>
</dbReference>
<evidence type="ECO:0000313" key="18">
    <source>
        <dbReference type="EMBL" id="TCT12180.1"/>
    </source>
</evidence>
<dbReference type="InterPro" id="IPR050398">
    <property type="entry name" value="HssS/ArlS-like"/>
</dbReference>
<evidence type="ECO:0000256" key="6">
    <source>
        <dbReference type="ARBA" id="ARBA00022679"/>
    </source>
</evidence>
<keyword evidence="12" id="KW-0902">Two-component regulatory system</keyword>
<evidence type="ECO:0000256" key="13">
    <source>
        <dbReference type="ARBA" id="ARBA00023136"/>
    </source>
</evidence>
<comment type="catalytic activity">
    <reaction evidence="1">
        <text>ATP + protein L-histidine = ADP + protein N-phospho-L-histidine.</text>
        <dbReference type="EC" id="2.7.13.3"/>
    </reaction>
</comment>
<keyword evidence="10" id="KW-0067">ATP-binding</keyword>
<comment type="caution">
    <text evidence="18">The sequence shown here is derived from an EMBL/GenBank/DDBJ whole genome shotgun (WGS) entry which is preliminary data.</text>
</comment>
<reference evidence="18 19" key="1">
    <citation type="submission" date="2019-03" db="EMBL/GenBank/DDBJ databases">
        <title>Genomic Encyclopedia of Type Strains, Phase IV (KMG-IV): sequencing the most valuable type-strain genomes for metagenomic binning, comparative biology and taxonomic classification.</title>
        <authorList>
            <person name="Goeker M."/>
        </authorList>
    </citation>
    <scope>NUCLEOTIDE SEQUENCE [LARGE SCALE GENOMIC DNA]</scope>
    <source>
        <strain evidence="18 19">DSM 24629</strain>
    </source>
</reference>
<evidence type="ECO:0000259" key="17">
    <source>
        <dbReference type="SMART" id="SM00388"/>
    </source>
</evidence>
<dbReference type="CDD" id="cd06225">
    <property type="entry name" value="HAMP"/>
    <property type="match status" value="1"/>
</dbReference>
<feature type="domain" description="HAMP" evidence="15">
    <location>
        <begin position="192"/>
        <end position="244"/>
    </location>
</feature>
<dbReference type="SUPFAM" id="SSF47384">
    <property type="entry name" value="Homodimeric domain of signal transducing histidine kinase"/>
    <property type="match status" value="1"/>
</dbReference>
<dbReference type="InterPro" id="IPR003660">
    <property type="entry name" value="HAMP_dom"/>
</dbReference>
<dbReference type="Proteomes" id="UP000294902">
    <property type="component" value="Unassembled WGS sequence"/>
</dbReference>
<evidence type="ECO:0000256" key="2">
    <source>
        <dbReference type="ARBA" id="ARBA00004651"/>
    </source>
</evidence>
<accession>A0A4R3MF84</accession>
<evidence type="ECO:0000256" key="10">
    <source>
        <dbReference type="ARBA" id="ARBA00022840"/>
    </source>
</evidence>
<organism evidence="18 19">
    <name type="scientific">Natranaerovirga pectinivora</name>
    <dbReference type="NCBI Taxonomy" id="682400"/>
    <lineage>
        <taxon>Bacteria</taxon>
        <taxon>Bacillati</taxon>
        <taxon>Bacillota</taxon>
        <taxon>Clostridia</taxon>
        <taxon>Lachnospirales</taxon>
        <taxon>Natranaerovirgaceae</taxon>
        <taxon>Natranaerovirga</taxon>
    </lineage>
</organism>
<evidence type="ECO:0000313" key="19">
    <source>
        <dbReference type="Proteomes" id="UP000294902"/>
    </source>
</evidence>
<evidence type="ECO:0000256" key="1">
    <source>
        <dbReference type="ARBA" id="ARBA00000085"/>
    </source>
</evidence>
<keyword evidence="4" id="KW-1003">Cell membrane</keyword>
<dbReference type="GO" id="GO:0005524">
    <property type="term" value="F:ATP binding"/>
    <property type="evidence" value="ECO:0007669"/>
    <property type="project" value="UniProtKB-KW"/>
</dbReference>
<gene>
    <name evidence="18" type="ORF">EDC18_11326</name>
</gene>
<dbReference type="SMART" id="SM00388">
    <property type="entry name" value="HisKA"/>
    <property type="match status" value="1"/>
</dbReference>
<dbReference type="InterPro" id="IPR003594">
    <property type="entry name" value="HATPase_dom"/>
</dbReference>
<dbReference type="FunFam" id="3.30.565.10:FF:000006">
    <property type="entry name" value="Sensor histidine kinase WalK"/>
    <property type="match status" value="1"/>
</dbReference>
<dbReference type="SMART" id="SM00304">
    <property type="entry name" value="HAMP"/>
    <property type="match status" value="1"/>
</dbReference>
<keyword evidence="11 14" id="KW-1133">Transmembrane helix</keyword>
<dbReference type="PANTHER" id="PTHR45528">
    <property type="entry name" value="SENSOR HISTIDINE KINASE CPXA"/>
    <property type="match status" value="1"/>
</dbReference>
<dbReference type="SUPFAM" id="SSF55874">
    <property type="entry name" value="ATPase domain of HSP90 chaperone/DNA topoisomerase II/histidine kinase"/>
    <property type="match status" value="1"/>
</dbReference>
<keyword evidence="6" id="KW-0808">Transferase</keyword>
<comment type="subcellular location">
    <subcellularLocation>
        <location evidence="2">Cell membrane</location>
        <topology evidence="2">Multi-pass membrane protein</topology>
    </subcellularLocation>
</comment>
<dbReference type="Pfam" id="PF00512">
    <property type="entry name" value="HisKA"/>
    <property type="match status" value="1"/>
</dbReference>
<dbReference type="Pfam" id="PF02518">
    <property type="entry name" value="HATPase_c"/>
    <property type="match status" value="1"/>
</dbReference>
<evidence type="ECO:0000256" key="5">
    <source>
        <dbReference type="ARBA" id="ARBA00022553"/>
    </source>
</evidence>
<dbReference type="FunFam" id="1.10.287.130:FF:000001">
    <property type="entry name" value="Two-component sensor histidine kinase"/>
    <property type="match status" value="1"/>
</dbReference>
<evidence type="ECO:0000256" key="7">
    <source>
        <dbReference type="ARBA" id="ARBA00022692"/>
    </source>
</evidence>
<evidence type="ECO:0000256" key="14">
    <source>
        <dbReference type="SAM" id="Phobius"/>
    </source>
</evidence>
<dbReference type="RefSeq" id="WP_132253910.1">
    <property type="nucleotide sequence ID" value="NZ_SMAL01000013.1"/>
</dbReference>
<feature type="domain" description="Signal transduction histidine kinase dimerisation/phosphoacceptor" evidence="17">
    <location>
        <begin position="245"/>
        <end position="311"/>
    </location>
</feature>
<dbReference type="InterPro" id="IPR004358">
    <property type="entry name" value="Sig_transdc_His_kin-like_C"/>
</dbReference>
<feature type="transmembrane region" description="Helical" evidence="14">
    <location>
        <begin position="167"/>
        <end position="191"/>
    </location>
</feature>
<proteinExistence type="predicted"/>
<dbReference type="InterPro" id="IPR036097">
    <property type="entry name" value="HisK_dim/P_sf"/>
</dbReference>
<dbReference type="GO" id="GO:0000155">
    <property type="term" value="F:phosphorelay sensor kinase activity"/>
    <property type="evidence" value="ECO:0007669"/>
    <property type="project" value="InterPro"/>
</dbReference>
<dbReference type="CDD" id="cd00082">
    <property type="entry name" value="HisKA"/>
    <property type="match status" value="1"/>
</dbReference>
<sequence>MRKTLLRKVIVSYFIILSISFFILMTVTYKIVENHLITEKKELLKKEATILANQYISAYNSGSMNSFDISYLITILDQSLDTRIWFANRHGELVLDSRNEIAPYRNINLHSLNDEIIYKHSSSTGDFYGFFNGEFISVGIPIMTKSAYQGSIFLHYDILTIKEKSSIIYTLGLITLIITMIISVSFIIYFGNKIVKPINDMNDAALKYANGDFDTTLTVNTNDEIGQLATSLNTMAFELSKMEELRRSFIANISHDFRSPLTSIKGYVGAILDGTISAQHQDKYLNIVYDETERLNKLTSDILFLTKMETSGLNLNYRTFDIHSVIRKVTALFEQKCLNKNIKVTLMLDKEELLVFADIDKIQQVLHNLFDNAVKFSYENSYITIETTQLREKVYVSINDTGEGIPCENLKYIWDRFYKSDPSRGKDKNGTGLGLSIVREIIKAHNENIRVFSTKGKGTEFVFTLLKSS</sequence>
<dbReference type="SUPFAM" id="SSF158472">
    <property type="entry name" value="HAMP domain-like"/>
    <property type="match status" value="1"/>
</dbReference>
<evidence type="ECO:0000256" key="9">
    <source>
        <dbReference type="ARBA" id="ARBA00022777"/>
    </source>
</evidence>
<dbReference type="EMBL" id="SMAL01000013">
    <property type="protein sequence ID" value="TCT12180.1"/>
    <property type="molecule type" value="Genomic_DNA"/>
</dbReference>
<dbReference type="EC" id="2.7.13.3" evidence="3"/>
<dbReference type="Gene3D" id="1.10.287.130">
    <property type="match status" value="1"/>
</dbReference>
<evidence type="ECO:0000256" key="3">
    <source>
        <dbReference type="ARBA" id="ARBA00012438"/>
    </source>
</evidence>
<keyword evidence="5" id="KW-0597">Phosphoprotein</keyword>
<name>A0A4R3MF84_9FIRM</name>
<evidence type="ECO:0000256" key="8">
    <source>
        <dbReference type="ARBA" id="ARBA00022741"/>
    </source>
</evidence>
<feature type="transmembrane region" description="Helical" evidence="14">
    <location>
        <begin position="12"/>
        <end position="32"/>
    </location>
</feature>
<keyword evidence="9 18" id="KW-0418">Kinase</keyword>
<keyword evidence="7 14" id="KW-0812">Transmembrane</keyword>
<dbReference type="Gene3D" id="3.30.565.10">
    <property type="entry name" value="Histidine kinase-like ATPase, C-terminal domain"/>
    <property type="match status" value="1"/>
</dbReference>